<accession>A0A8T1S6H4</accession>
<dbReference type="Pfam" id="PF17791">
    <property type="entry name" value="MG3"/>
    <property type="match status" value="1"/>
</dbReference>
<dbReference type="PANTHER" id="PTHR11412:SF173">
    <property type="entry name" value="OVOSTATIN"/>
    <property type="match status" value="1"/>
</dbReference>
<dbReference type="EMBL" id="JAHGAV010000595">
    <property type="protein sequence ID" value="KAG6924451.1"/>
    <property type="molecule type" value="Genomic_DNA"/>
</dbReference>
<proteinExistence type="predicted"/>
<dbReference type="InterPro" id="IPR050473">
    <property type="entry name" value="A2M/Complement_sys"/>
</dbReference>
<dbReference type="PANTHER" id="PTHR11412">
    <property type="entry name" value="MACROGLOBULIN / COMPLEMENT"/>
    <property type="match status" value="1"/>
</dbReference>
<dbReference type="AlphaFoldDB" id="A0A8T1S6H4"/>
<feature type="non-terminal residue" evidence="2">
    <location>
        <position position="145"/>
    </location>
</feature>
<organism evidence="2 3">
    <name type="scientific">Chelydra serpentina</name>
    <name type="common">Snapping turtle</name>
    <name type="synonym">Testudo serpentina</name>
    <dbReference type="NCBI Taxonomy" id="8475"/>
    <lineage>
        <taxon>Eukaryota</taxon>
        <taxon>Metazoa</taxon>
        <taxon>Chordata</taxon>
        <taxon>Craniata</taxon>
        <taxon>Vertebrata</taxon>
        <taxon>Euteleostomi</taxon>
        <taxon>Archelosauria</taxon>
        <taxon>Testudinata</taxon>
        <taxon>Testudines</taxon>
        <taxon>Cryptodira</taxon>
        <taxon>Durocryptodira</taxon>
        <taxon>Americhelydia</taxon>
        <taxon>Chelydroidea</taxon>
        <taxon>Chelydridae</taxon>
        <taxon>Chelydra</taxon>
    </lineage>
</organism>
<name>A0A8T1S6H4_CHESE</name>
<evidence type="ECO:0000313" key="3">
    <source>
        <dbReference type="Proteomes" id="UP000765507"/>
    </source>
</evidence>
<comment type="caution">
    <text evidence="2">The sequence shown here is derived from an EMBL/GenBank/DDBJ whole genome shotgun (WGS) entry which is preliminary data.</text>
</comment>
<evidence type="ECO:0000259" key="1">
    <source>
        <dbReference type="Pfam" id="PF17791"/>
    </source>
</evidence>
<reference evidence="2 3" key="1">
    <citation type="journal article" date="2020" name="G3 (Bethesda)">
        <title>Draft Genome of the Common Snapping Turtle, Chelydra serpentina, a Model for Phenotypic Plasticity in Reptiles.</title>
        <authorList>
            <person name="Das D."/>
            <person name="Singh S.K."/>
            <person name="Bierstedt J."/>
            <person name="Erickson A."/>
            <person name="Galli G.L.J."/>
            <person name="Crossley D.A. 2nd"/>
            <person name="Rhen T."/>
        </authorList>
    </citation>
    <scope>NUCLEOTIDE SEQUENCE [LARGE SCALE GENOMIC DNA]</scope>
    <source>
        <strain evidence="2">KW</strain>
    </source>
</reference>
<feature type="non-terminal residue" evidence="2">
    <location>
        <position position="1"/>
    </location>
</feature>
<gene>
    <name evidence="2" type="ORF">G0U57_017335</name>
</gene>
<dbReference type="Gene3D" id="2.60.40.1940">
    <property type="match status" value="1"/>
</dbReference>
<dbReference type="OrthoDB" id="9998011at2759"/>
<feature type="domain" description="Macroglobulin" evidence="1">
    <location>
        <begin position="5"/>
        <end position="92"/>
    </location>
</feature>
<dbReference type="Proteomes" id="UP000765507">
    <property type="component" value="Unassembled WGS sequence"/>
</dbReference>
<keyword evidence="3" id="KW-1185">Reference proteome</keyword>
<protein>
    <submittedName>
        <fullName evidence="2">Ovostatin</fullName>
    </submittedName>
</protein>
<dbReference type="InterPro" id="IPR041555">
    <property type="entry name" value="MG3"/>
</dbReference>
<sequence length="145" mass="16822">FTVEEYVLPKFEVTINAPKRISFLDQELKVNVCAAYTYGQPVQGRVQLSVCRKHYNDRCNETPKGICEAVTAQLGKDGCITKVINTKTFKLYHPRMFRFLDVEAILTEDGTGVQIIGADYISIYQARERMWFKNMDMYYKRGIPY</sequence>
<evidence type="ECO:0000313" key="2">
    <source>
        <dbReference type="EMBL" id="KAG6924451.1"/>
    </source>
</evidence>